<dbReference type="HAMAP" id="MF_00347">
    <property type="entry name" value="Polyphosphate_kinase"/>
    <property type="match status" value="1"/>
</dbReference>
<dbReference type="EMBL" id="JBELQB010000001">
    <property type="protein sequence ID" value="MFL9836066.1"/>
    <property type="molecule type" value="Genomic_DNA"/>
</dbReference>
<comment type="caution">
    <text evidence="12">The sequence shown here is derived from an EMBL/GenBank/DDBJ whole genome shotgun (WGS) entry which is preliminary data.</text>
</comment>
<keyword evidence="2 6" id="KW-0808">Transferase</keyword>
<evidence type="ECO:0000256" key="6">
    <source>
        <dbReference type="HAMAP-Rule" id="MF_00347"/>
    </source>
</evidence>
<dbReference type="Gene3D" id="3.30.1840.10">
    <property type="entry name" value="Polyphosphate kinase middle domain"/>
    <property type="match status" value="1"/>
</dbReference>
<dbReference type="Pfam" id="PF17941">
    <property type="entry name" value="PP_kinase_C_1"/>
    <property type="match status" value="1"/>
</dbReference>
<keyword evidence="1 6" id="KW-0597">Phosphoprotein</keyword>
<feature type="domain" description="Polyphosphate kinase C-terminal" evidence="10">
    <location>
        <begin position="522"/>
        <end position="693"/>
    </location>
</feature>
<evidence type="ECO:0000313" key="12">
    <source>
        <dbReference type="EMBL" id="MFL9836066.1"/>
    </source>
</evidence>
<accession>A0ABW8Y789</accession>
<dbReference type="InterPro" id="IPR036830">
    <property type="entry name" value="PP_kinase_middle_dom_sf"/>
</dbReference>
<dbReference type="InterPro" id="IPR036832">
    <property type="entry name" value="PPK_N_dom_sf"/>
</dbReference>
<dbReference type="InterPro" id="IPR024953">
    <property type="entry name" value="PP_kinase_middle"/>
</dbReference>
<keyword evidence="3 6" id="KW-0547">Nucleotide-binding</keyword>
<dbReference type="SUPFAM" id="SSF140356">
    <property type="entry name" value="PPK N-terminal domain-like"/>
    <property type="match status" value="1"/>
</dbReference>
<keyword evidence="13" id="KW-1185">Reference proteome</keyword>
<dbReference type="InterPro" id="IPR025200">
    <property type="entry name" value="PPK_C_dom2"/>
</dbReference>
<feature type="binding site" evidence="6">
    <location>
        <position position="487"/>
    </location>
    <ligand>
        <name>ATP</name>
        <dbReference type="ChEBI" id="CHEBI:30616"/>
    </ligand>
</feature>
<keyword evidence="4 6" id="KW-0418">Kinase</keyword>
<dbReference type="EC" id="2.7.4.1" evidence="6 7"/>
<organism evidence="12 13">
    <name type="scientific">Flavobacterium rhizophilum</name>
    <dbReference type="NCBI Taxonomy" id="3163296"/>
    <lineage>
        <taxon>Bacteria</taxon>
        <taxon>Pseudomonadati</taxon>
        <taxon>Bacteroidota</taxon>
        <taxon>Flavobacteriia</taxon>
        <taxon>Flavobacteriales</taxon>
        <taxon>Flavobacteriaceae</taxon>
        <taxon>Flavobacterium</taxon>
    </lineage>
</organism>
<name>A0ABW8Y789_9FLAO</name>
<dbReference type="CDD" id="cd09167">
    <property type="entry name" value="PLDc_EcPPK1_C2_like"/>
    <property type="match status" value="1"/>
</dbReference>
<dbReference type="PANTHER" id="PTHR30218">
    <property type="entry name" value="POLYPHOSPHATE KINASE"/>
    <property type="match status" value="1"/>
</dbReference>
<evidence type="ECO:0000256" key="4">
    <source>
        <dbReference type="ARBA" id="ARBA00022777"/>
    </source>
</evidence>
<comment type="PTM">
    <text evidence="6 7">An intermediate of this reaction is the autophosphorylated ppk in which a phosphate is covalently linked to a histidine residue through a N-P bond.</text>
</comment>
<dbReference type="Gene3D" id="1.20.58.310">
    <property type="entry name" value="Polyphosphate kinase N-terminal domain"/>
    <property type="match status" value="1"/>
</dbReference>
<dbReference type="Pfam" id="PF13090">
    <property type="entry name" value="PP_kinase_C"/>
    <property type="match status" value="1"/>
</dbReference>
<dbReference type="InterPro" id="IPR025198">
    <property type="entry name" value="PPK_N_dom"/>
</dbReference>
<evidence type="ECO:0000256" key="3">
    <source>
        <dbReference type="ARBA" id="ARBA00022741"/>
    </source>
</evidence>
<evidence type="ECO:0000259" key="9">
    <source>
        <dbReference type="Pfam" id="PF13089"/>
    </source>
</evidence>
<dbReference type="SUPFAM" id="SSF56024">
    <property type="entry name" value="Phospholipase D/nuclease"/>
    <property type="match status" value="2"/>
</dbReference>
<comment type="function">
    <text evidence="6 7">Catalyzes the reversible transfer of the terminal phosphate of ATP to form a long-chain polyphosphate (polyP).</text>
</comment>
<dbReference type="GO" id="GO:0008976">
    <property type="term" value="F:polyphosphate kinase activity"/>
    <property type="evidence" value="ECO:0007669"/>
    <property type="project" value="UniProtKB-EC"/>
</dbReference>
<reference evidence="12 13" key="1">
    <citation type="submission" date="2024-06" db="EMBL/GenBank/DDBJ databases">
        <authorList>
            <person name="Kaempfer P."/>
            <person name="Viver T."/>
        </authorList>
    </citation>
    <scope>NUCLEOTIDE SEQUENCE [LARGE SCALE GENOMIC DNA]</scope>
    <source>
        <strain evidence="12 13">ST-75</strain>
    </source>
</reference>
<dbReference type="RefSeq" id="WP_408073052.1">
    <property type="nucleotide sequence ID" value="NZ_JBELQB010000001.1"/>
</dbReference>
<keyword evidence="6" id="KW-0460">Magnesium</keyword>
<keyword evidence="5 6" id="KW-0067">ATP-binding</keyword>
<proteinExistence type="inferred from homology"/>
<evidence type="ECO:0000259" key="8">
    <source>
        <dbReference type="Pfam" id="PF02503"/>
    </source>
</evidence>
<feature type="domain" description="Polyphosphate kinase C-terminal" evidence="11">
    <location>
        <begin position="350"/>
        <end position="513"/>
    </location>
</feature>
<dbReference type="Proteomes" id="UP001629059">
    <property type="component" value="Unassembled WGS sequence"/>
</dbReference>
<feature type="binding site" evidence="6">
    <location>
        <position position="49"/>
    </location>
    <ligand>
        <name>ATP</name>
        <dbReference type="ChEBI" id="CHEBI:30616"/>
    </ligand>
</feature>
<feature type="domain" description="Polyphosphate kinase middle" evidence="8">
    <location>
        <begin position="125"/>
        <end position="324"/>
    </location>
</feature>
<evidence type="ECO:0000313" key="13">
    <source>
        <dbReference type="Proteomes" id="UP001629059"/>
    </source>
</evidence>
<comment type="similarity">
    <text evidence="6 7">Belongs to the polyphosphate kinase 1 (PPK1) family.</text>
</comment>
<feature type="active site" description="Phosphohistidine intermediate" evidence="6">
    <location>
        <position position="454"/>
    </location>
</feature>
<dbReference type="InterPro" id="IPR003414">
    <property type="entry name" value="PP_kinase"/>
</dbReference>
<feature type="binding site" evidence="6">
    <location>
        <position position="611"/>
    </location>
    <ligand>
        <name>ATP</name>
        <dbReference type="ChEBI" id="CHEBI:30616"/>
    </ligand>
</feature>
<comment type="cofactor">
    <cofactor evidence="6">
        <name>Mg(2+)</name>
        <dbReference type="ChEBI" id="CHEBI:18420"/>
    </cofactor>
</comment>
<evidence type="ECO:0000256" key="2">
    <source>
        <dbReference type="ARBA" id="ARBA00022679"/>
    </source>
</evidence>
<sequence length="711" mass="82641">MIHHHTPVNRYIDREKSWLAFNARVLQEAADEKVPLLDRLRFLGIFSNNLDEFFRVRYAAVRRLSLAGQTGEKLLGGISSQQLLKDITEIVIEQQSESLRILSVIEQELQQENIYIINETEISKEQENFIKDFFIQKVSPELVTIILNDLDEFPLLKDAAGYLAVKLVIKPKQIKGPDGTLIDDDSNKKREVRYAVVEMPKTVNRFVVLPTNNDKHYVILLDDVIRYNLHNIFSIFNYESVSAHMIKITRDAQLEIDSDQSKSLMEKISKGVKERRIGEPVRFVYDQSIEKDTLSFFLTRMGIDATDSIIPGGRYHNRRDYMSFPNLGRFDLLYKQNPPLPIPGLSLDGSILDKIKEKDYLLNAPYQSFSYIIRFLREAALDPKVISIKITLYRLSKNSQIISSLINAAKNGKKVTVQIELQARFDEASNISYSEQMQREGINLIFGVKGLKVHSKICVVERVEKGKIKRYGFISTGNFNESTAKIYTDVTLFTYHQQILKDVNKIFDFFDVNYRIHRYKHLFVSPHYTRSKFYKLIDREILNAIAGKEAYIKLKMNSLTDYKMIDKLYEASREGVKIQLVIRGICCLIPGVEGMSENIEAISIVDNYLEHSRVYIFGNNGQPEVFISSADFMTRNLDERVEVTCPIYDEDIKKELIDTFEIGWKGNVKARLHSENLENRYRKRPEEKVFRAQLETYNYYRDKLEVVYDNF</sequence>
<feature type="binding site" evidence="6">
    <location>
        <position position="583"/>
    </location>
    <ligand>
        <name>ATP</name>
        <dbReference type="ChEBI" id="CHEBI:30616"/>
    </ligand>
</feature>
<feature type="binding site" evidence="6">
    <location>
        <position position="424"/>
    </location>
    <ligand>
        <name>Mg(2+)</name>
        <dbReference type="ChEBI" id="CHEBI:18420"/>
    </ligand>
</feature>
<dbReference type="Pfam" id="PF13089">
    <property type="entry name" value="PP_kinase_N"/>
    <property type="match status" value="1"/>
</dbReference>
<dbReference type="PIRSF" id="PIRSF015589">
    <property type="entry name" value="PP_kinase"/>
    <property type="match status" value="1"/>
</dbReference>
<evidence type="ECO:0000259" key="11">
    <source>
        <dbReference type="Pfam" id="PF17941"/>
    </source>
</evidence>
<dbReference type="Gene3D" id="3.30.870.10">
    <property type="entry name" value="Endonuclease Chain A"/>
    <property type="match status" value="2"/>
</dbReference>
<gene>
    <name evidence="12" type="primary">ppk1</name>
    <name evidence="6" type="synonym">ppk</name>
    <name evidence="12" type="ORF">ABS768_01060</name>
</gene>
<dbReference type="NCBIfam" id="NF003917">
    <property type="entry name" value="PRK05443.1-1"/>
    <property type="match status" value="1"/>
</dbReference>
<dbReference type="PANTHER" id="PTHR30218:SF0">
    <property type="entry name" value="POLYPHOSPHATE KINASE"/>
    <property type="match status" value="1"/>
</dbReference>
<dbReference type="SUPFAM" id="SSF143724">
    <property type="entry name" value="PHP14-like"/>
    <property type="match status" value="1"/>
</dbReference>
<dbReference type="CDD" id="cd09164">
    <property type="entry name" value="PLDc_EcPPK1_C1_like"/>
    <property type="match status" value="1"/>
</dbReference>
<evidence type="ECO:0000256" key="1">
    <source>
        <dbReference type="ARBA" id="ARBA00022553"/>
    </source>
</evidence>
<protein>
    <recommendedName>
        <fullName evidence="6 7">Polyphosphate kinase</fullName>
        <ecNumber evidence="6 7">2.7.4.1</ecNumber>
    </recommendedName>
    <alternativeName>
        <fullName evidence="6">ATP-polyphosphate phosphotransferase</fullName>
    </alternativeName>
    <alternativeName>
        <fullName evidence="6">Polyphosphoric acid kinase</fullName>
    </alternativeName>
</protein>
<evidence type="ECO:0000256" key="7">
    <source>
        <dbReference type="RuleBase" id="RU003800"/>
    </source>
</evidence>
<feature type="binding site" evidence="6">
    <location>
        <position position="394"/>
    </location>
    <ligand>
        <name>Mg(2+)</name>
        <dbReference type="ChEBI" id="CHEBI:18420"/>
    </ligand>
</feature>
<feature type="domain" description="Polyphosphate kinase N-terminal" evidence="9">
    <location>
        <begin position="11"/>
        <end position="116"/>
    </location>
</feature>
<dbReference type="NCBIfam" id="TIGR03705">
    <property type="entry name" value="poly_P_kin"/>
    <property type="match status" value="1"/>
</dbReference>
<keyword evidence="6" id="KW-0479">Metal-binding</keyword>
<dbReference type="InterPro" id="IPR041108">
    <property type="entry name" value="PP_kinase_C_1"/>
</dbReference>
<evidence type="ECO:0000256" key="5">
    <source>
        <dbReference type="ARBA" id="ARBA00022840"/>
    </source>
</evidence>
<comment type="catalytic activity">
    <reaction evidence="6 7">
        <text>[phosphate](n) + ATP = [phosphate](n+1) + ADP</text>
        <dbReference type="Rhea" id="RHEA:19573"/>
        <dbReference type="Rhea" id="RHEA-COMP:9859"/>
        <dbReference type="Rhea" id="RHEA-COMP:14280"/>
        <dbReference type="ChEBI" id="CHEBI:16838"/>
        <dbReference type="ChEBI" id="CHEBI:30616"/>
        <dbReference type="ChEBI" id="CHEBI:456216"/>
        <dbReference type="EC" id="2.7.4.1"/>
    </reaction>
</comment>
<evidence type="ECO:0000259" key="10">
    <source>
        <dbReference type="Pfam" id="PF13090"/>
    </source>
</evidence>
<dbReference type="Pfam" id="PF02503">
    <property type="entry name" value="PP_kinase"/>
    <property type="match status" value="1"/>
</dbReference>